<dbReference type="EMBL" id="BMVN01000093">
    <property type="protein sequence ID" value="GHA73935.1"/>
    <property type="molecule type" value="Genomic_DNA"/>
</dbReference>
<keyword evidence="2" id="KW-1185">Reference proteome</keyword>
<dbReference type="InterPro" id="IPR045592">
    <property type="entry name" value="DUF6461"/>
</dbReference>
<dbReference type="Pfam" id="PF20062">
    <property type="entry name" value="DUF6461"/>
    <property type="match status" value="1"/>
</dbReference>
<comment type="caution">
    <text evidence="1">The sequence shown here is derived from an EMBL/GenBank/DDBJ whole genome shotgun (WGS) entry which is preliminary data.</text>
</comment>
<name>A0ABQ3DHB1_9ACTN</name>
<evidence type="ECO:0000313" key="1">
    <source>
        <dbReference type="EMBL" id="GHA73935.1"/>
    </source>
</evidence>
<sequence>MSKASPNWNWMLQGRYEGFCLTFTHDVTPAAVLQRYGADPSAAHTIAFPRAYEILQPGPDTSVLRVGTIQEWTFCFETLGVQGIMPAVLAALSQNTQTLAVSSGANALHALEHWADGQPRERFEPGQAASLQAADDHPFWDAAERHRADHHDLPALLGALEAVGDRIGGHLTADILDGPLISTVLPWVLPTPPPSHTASLPFVHATATRGLGPRIGSLRPPTR</sequence>
<reference evidence="2" key="1">
    <citation type="journal article" date="2019" name="Int. J. Syst. Evol. Microbiol.">
        <title>The Global Catalogue of Microorganisms (GCM) 10K type strain sequencing project: providing services to taxonomists for standard genome sequencing and annotation.</title>
        <authorList>
            <consortium name="The Broad Institute Genomics Platform"/>
            <consortium name="The Broad Institute Genome Sequencing Center for Infectious Disease"/>
            <person name="Wu L."/>
            <person name="Ma J."/>
        </authorList>
    </citation>
    <scope>NUCLEOTIDE SEQUENCE [LARGE SCALE GENOMIC DNA]</scope>
    <source>
        <strain evidence="2">JCM 4733</strain>
    </source>
</reference>
<proteinExistence type="predicted"/>
<accession>A0ABQ3DHB1</accession>
<evidence type="ECO:0000313" key="2">
    <source>
        <dbReference type="Proteomes" id="UP000653644"/>
    </source>
</evidence>
<protein>
    <submittedName>
        <fullName evidence="1">Uncharacterized protein</fullName>
    </submittedName>
</protein>
<gene>
    <name evidence="1" type="ORF">GCM10010345_90790</name>
</gene>
<dbReference type="Proteomes" id="UP000653644">
    <property type="component" value="Unassembled WGS sequence"/>
</dbReference>
<organism evidence="1 2">
    <name type="scientific">Streptomyces canarius</name>
    <dbReference type="NCBI Taxonomy" id="285453"/>
    <lineage>
        <taxon>Bacteria</taxon>
        <taxon>Bacillati</taxon>
        <taxon>Actinomycetota</taxon>
        <taxon>Actinomycetes</taxon>
        <taxon>Kitasatosporales</taxon>
        <taxon>Streptomycetaceae</taxon>
        <taxon>Streptomyces</taxon>
    </lineage>
</organism>